<comment type="caution">
    <text evidence="1">The sequence shown here is derived from an EMBL/GenBank/DDBJ whole genome shotgun (WGS) entry which is preliminary data.</text>
</comment>
<name>A0A7W6NCH6_9HYPH</name>
<sequence length="44" mass="4685">MPFLADIRLPITNPPDFSGGFLLARQGVASVSHSAAAGRVFMRL</sequence>
<proteinExistence type="predicted"/>
<dbReference type="AlphaFoldDB" id="A0A7W6NCH6"/>
<protein>
    <submittedName>
        <fullName evidence="1">Uncharacterized protein</fullName>
    </submittedName>
</protein>
<accession>A0A7W6NCH6</accession>
<dbReference type="EMBL" id="JACIEW010000005">
    <property type="protein sequence ID" value="MBB4052784.1"/>
    <property type="molecule type" value="Genomic_DNA"/>
</dbReference>
<evidence type="ECO:0000313" key="1">
    <source>
        <dbReference type="EMBL" id="MBB4052784.1"/>
    </source>
</evidence>
<organism evidence="1 2">
    <name type="scientific">Devosia subaequoris</name>
    <dbReference type="NCBI Taxonomy" id="395930"/>
    <lineage>
        <taxon>Bacteria</taxon>
        <taxon>Pseudomonadati</taxon>
        <taxon>Pseudomonadota</taxon>
        <taxon>Alphaproteobacteria</taxon>
        <taxon>Hyphomicrobiales</taxon>
        <taxon>Devosiaceae</taxon>
        <taxon>Devosia</taxon>
    </lineage>
</organism>
<reference evidence="1 2" key="1">
    <citation type="submission" date="2020-08" db="EMBL/GenBank/DDBJ databases">
        <title>Genomic Encyclopedia of Type Strains, Phase IV (KMG-IV): sequencing the most valuable type-strain genomes for metagenomic binning, comparative biology and taxonomic classification.</title>
        <authorList>
            <person name="Goeker M."/>
        </authorList>
    </citation>
    <scope>NUCLEOTIDE SEQUENCE [LARGE SCALE GENOMIC DNA]</scope>
    <source>
        <strain evidence="1 2">DSM 23447</strain>
    </source>
</reference>
<evidence type="ECO:0000313" key="2">
    <source>
        <dbReference type="Proteomes" id="UP000547011"/>
    </source>
</evidence>
<keyword evidence="2" id="KW-1185">Reference proteome</keyword>
<gene>
    <name evidence="1" type="ORF">GGR20_002432</name>
</gene>
<dbReference type="Proteomes" id="UP000547011">
    <property type="component" value="Unassembled WGS sequence"/>
</dbReference>